<dbReference type="GO" id="GO:0004518">
    <property type="term" value="F:nuclease activity"/>
    <property type="evidence" value="ECO:0007669"/>
    <property type="project" value="UniProtKB-KW"/>
</dbReference>
<dbReference type="GO" id="GO:0016787">
    <property type="term" value="F:hydrolase activity"/>
    <property type="evidence" value="ECO:0007669"/>
    <property type="project" value="UniProtKB-KW"/>
</dbReference>
<dbReference type="GO" id="GO:0046872">
    <property type="term" value="F:metal ion binding"/>
    <property type="evidence" value="ECO:0007669"/>
    <property type="project" value="UniProtKB-KW"/>
</dbReference>
<feature type="domain" description="PIN" evidence="8">
    <location>
        <begin position="3"/>
        <end position="125"/>
    </location>
</feature>
<gene>
    <name evidence="9" type="ORF">GGR13_002408</name>
</gene>
<evidence type="ECO:0000256" key="4">
    <source>
        <dbReference type="ARBA" id="ARBA00022723"/>
    </source>
</evidence>
<dbReference type="EMBL" id="JACHOR010000004">
    <property type="protein sequence ID" value="MBB5746801.1"/>
    <property type="molecule type" value="Genomic_DNA"/>
</dbReference>
<accession>A0A7W9FET9</accession>
<dbReference type="Proteomes" id="UP000545037">
    <property type="component" value="Unassembled WGS sequence"/>
</dbReference>
<evidence type="ECO:0000256" key="6">
    <source>
        <dbReference type="ARBA" id="ARBA00022842"/>
    </source>
</evidence>
<dbReference type="InterPro" id="IPR002716">
    <property type="entry name" value="PIN_dom"/>
</dbReference>
<sequence>MRYLLDTVAISDFTKIPGNPGVTAWIGSVDEDDTFLSVGVVAELRLGIQNRSVNRHGIDLEAWLSQKLLPRFAGRIIGVDPMVADVWGRNLHFLRAAGRVDYVVDALIAATARVHGLVVVTRNVRDFAPLGVDVLNPWTDE</sequence>
<keyword evidence="4" id="KW-0479">Metal-binding</keyword>
<dbReference type="AlphaFoldDB" id="A0A7W9FET9"/>
<keyword evidence="3" id="KW-0540">Nuclease</keyword>
<protein>
    <submittedName>
        <fullName evidence="9">Putative nucleic acid-binding protein</fullName>
    </submittedName>
</protein>
<evidence type="ECO:0000313" key="9">
    <source>
        <dbReference type="EMBL" id="MBB5746801.1"/>
    </source>
</evidence>
<organism evidence="9 10">
    <name type="scientific">Brevundimonas variabilis</name>
    <dbReference type="NCBI Taxonomy" id="74312"/>
    <lineage>
        <taxon>Bacteria</taxon>
        <taxon>Pseudomonadati</taxon>
        <taxon>Pseudomonadota</taxon>
        <taxon>Alphaproteobacteria</taxon>
        <taxon>Caulobacterales</taxon>
        <taxon>Caulobacteraceae</taxon>
        <taxon>Brevundimonas</taxon>
    </lineage>
</organism>
<name>A0A7W9FET9_9CAUL</name>
<evidence type="ECO:0000256" key="5">
    <source>
        <dbReference type="ARBA" id="ARBA00022801"/>
    </source>
</evidence>
<evidence type="ECO:0000259" key="8">
    <source>
        <dbReference type="Pfam" id="PF01850"/>
    </source>
</evidence>
<comment type="cofactor">
    <cofactor evidence="1">
        <name>Mg(2+)</name>
        <dbReference type="ChEBI" id="CHEBI:18420"/>
    </cofactor>
</comment>
<dbReference type="PANTHER" id="PTHR33653:SF1">
    <property type="entry name" value="RIBONUCLEASE VAPC2"/>
    <property type="match status" value="1"/>
</dbReference>
<reference evidence="9 10" key="1">
    <citation type="submission" date="2020-08" db="EMBL/GenBank/DDBJ databases">
        <title>Genomic Encyclopedia of Type Strains, Phase IV (KMG-IV): sequencing the most valuable type-strain genomes for metagenomic binning, comparative biology and taxonomic classification.</title>
        <authorList>
            <person name="Goeker M."/>
        </authorList>
    </citation>
    <scope>NUCLEOTIDE SEQUENCE [LARGE SCALE GENOMIC DNA]</scope>
    <source>
        <strain evidence="9 10">DSM 4737</strain>
    </source>
</reference>
<dbReference type="InterPro" id="IPR050556">
    <property type="entry name" value="Type_II_TA_system_RNase"/>
</dbReference>
<keyword evidence="10" id="KW-1185">Reference proteome</keyword>
<dbReference type="RefSeq" id="WP_183213772.1">
    <property type="nucleotide sequence ID" value="NZ_JACHOR010000004.1"/>
</dbReference>
<dbReference type="InterPro" id="IPR029060">
    <property type="entry name" value="PIN-like_dom_sf"/>
</dbReference>
<evidence type="ECO:0000256" key="3">
    <source>
        <dbReference type="ARBA" id="ARBA00022722"/>
    </source>
</evidence>
<keyword evidence="2" id="KW-1277">Toxin-antitoxin system</keyword>
<keyword evidence="5" id="KW-0378">Hydrolase</keyword>
<dbReference type="Pfam" id="PF01850">
    <property type="entry name" value="PIN"/>
    <property type="match status" value="1"/>
</dbReference>
<evidence type="ECO:0000313" key="10">
    <source>
        <dbReference type="Proteomes" id="UP000545037"/>
    </source>
</evidence>
<keyword evidence="6" id="KW-0460">Magnesium</keyword>
<comment type="caution">
    <text evidence="9">The sequence shown here is derived from an EMBL/GenBank/DDBJ whole genome shotgun (WGS) entry which is preliminary data.</text>
</comment>
<dbReference type="CDD" id="cd18746">
    <property type="entry name" value="PIN_VapC4-5_FitB-like"/>
    <property type="match status" value="1"/>
</dbReference>
<evidence type="ECO:0000256" key="1">
    <source>
        <dbReference type="ARBA" id="ARBA00001946"/>
    </source>
</evidence>
<evidence type="ECO:0000256" key="2">
    <source>
        <dbReference type="ARBA" id="ARBA00022649"/>
    </source>
</evidence>
<dbReference type="SUPFAM" id="SSF88723">
    <property type="entry name" value="PIN domain-like"/>
    <property type="match status" value="1"/>
</dbReference>
<evidence type="ECO:0000256" key="7">
    <source>
        <dbReference type="ARBA" id="ARBA00038093"/>
    </source>
</evidence>
<dbReference type="PANTHER" id="PTHR33653">
    <property type="entry name" value="RIBONUCLEASE VAPC2"/>
    <property type="match status" value="1"/>
</dbReference>
<dbReference type="Gene3D" id="3.40.50.1010">
    <property type="entry name" value="5'-nuclease"/>
    <property type="match status" value="1"/>
</dbReference>
<proteinExistence type="inferred from homology"/>
<comment type="similarity">
    <text evidence="7">Belongs to the PINc/VapC protein family.</text>
</comment>